<feature type="transmembrane region" description="Helical" evidence="2">
    <location>
        <begin position="159"/>
        <end position="184"/>
    </location>
</feature>
<evidence type="ECO:0000313" key="4">
    <source>
        <dbReference type="RefSeq" id="XP_065656748.1"/>
    </source>
</evidence>
<evidence type="ECO:0000313" key="3">
    <source>
        <dbReference type="Proteomes" id="UP001652625"/>
    </source>
</evidence>
<gene>
    <name evidence="4" type="primary">LOC124806691</name>
</gene>
<feature type="compositionally biased region" description="Basic and acidic residues" evidence="1">
    <location>
        <begin position="136"/>
        <end position="145"/>
    </location>
</feature>
<evidence type="ECO:0000256" key="1">
    <source>
        <dbReference type="SAM" id="MobiDB-lite"/>
    </source>
</evidence>
<protein>
    <submittedName>
        <fullName evidence="4">Uncharacterized protein LOC124806691 isoform X3</fullName>
    </submittedName>
</protein>
<proteinExistence type="predicted"/>
<reference evidence="4" key="1">
    <citation type="submission" date="2025-08" db="UniProtKB">
        <authorList>
            <consortium name="RefSeq"/>
        </authorList>
    </citation>
    <scope>IDENTIFICATION</scope>
</reference>
<sequence length="189" mass="21270">MQMIPENDLGVSNDGYTEMESGFYTINNGYTPMQFTVLQNSTKIQARNSVTSLVIKGNSSVTTINQQNTEADGITFYTTTSNDGRYRAKSRQYRVSITPADDVLPPYTALSVKPPTYEKKVYIEEEDENVDGETSTQKDERPSNERKKKSYRGKKNKKCCIIMCIILLLLIILIGGILLVVYSAKSILR</sequence>
<keyword evidence="3" id="KW-1185">Reference proteome</keyword>
<name>A0ABM4C598_HYDVU</name>
<keyword evidence="2" id="KW-1133">Transmembrane helix</keyword>
<accession>A0ABM4C598</accession>
<dbReference type="GeneID" id="124806691"/>
<dbReference type="Proteomes" id="UP001652625">
    <property type="component" value="Chromosome 07"/>
</dbReference>
<feature type="region of interest" description="Disordered" evidence="1">
    <location>
        <begin position="123"/>
        <end position="150"/>
    </location>
</feature>
<organism evidence="3 4">
    <name type="scientific">Hydra vulgaris</name>
    <name type="common">Hydra</name>
    <name type="synonym">Hydra attenuata</name>
    <dbReference type="NCBI Taxonomy" id="6087"/>
    <lineage>
        <taxon>Eukaryota</taxon>
        <taxon>Metazoa</taxon>
        <taxon>Cnidaria</taxon>
        <taxon>Hydrozoa</taxon>
        <taxon>Hydroidolina</taxon>
        <taxon>Anthoathecata</taxon>
        <taxon>Aplanulata</taxon>
        <taxon>Hydridae</taxon>
        <taxon>Hydra</taxon>
    </lineage>
</organism>
<evidence type="ECO:0000256" key="2">
    <source>
        <dbReference type="SAM" id="Phobius"/>
    </source>
</evidence>
<keyword evidence="2" id="KW-0812">Transmembrane</keyword>
<keyword evidence="2" id="KW-0472">Membrane</keyword>
<dbReference type="RefSeq" id="XP_065656748.1">
    <property type="nucleotide sequence ID" value="XM_065800676.1"/>
</dbReference>